<accession>A0A3B0URH6</accession>
<gene>
    <name evidence="2" type="ORF">MNBD_CHLOROFLEXI01-151</name>
</gene>
<dbReference type="GO" id="GO:0008999">
    <property type="term" value="F:protein-N-terminal-alanine acetyltransferase activity"/>
    <property type="evidence" value="ECO:0007669"/>
    <property type="project" value="TreeGrafter"/>
</dbReference>
<reference evidence="2" key="1">
    <citation type="submission" date="2018-06" db="EMBL/GenBank/DDBJ databases">
        <authorList>
            <person name="Zhirakovskaya E."/>
        </authorList>
    </citation>
    <scope>NUCLEOTIDE SEQUENCE</scope>
</reference>
<dbReference type="Pfam" id="PF13302">
    <property type="entry name" value="Acetyltransf_3"/>
    <property type="match status" value="1"/>
</dbReference>
<organism evidence="2">
    <name type="scientific">hydrothermal vent metagenome</name>
    <dbReference type="NCBI Taxonomy" id="652676"/>
    <lineage>
        <taxon>unclassified sequences</taxon>
        <taxon>metagenomes</taxon>
        <taxon>ecological metagenomes</taxon>
    </lineage>
</organism>
<dbReference type="InterPro" id="IPR016181">
    <property type="entry name" value="Acyl_CoA_acyltransferase"/>
</dbReference>
<feature type="domain" description="N-acetyltransferase" evidence="1">
    <location>
        <begin position="32"/>
        <end position="184"/>
    </location>
</feature>
<dbReference type="GO" id="GO:0005737">
    <property type="term" value="C:cytoplasm"/>
    <property type="evidence" value="ECO:0007669"/>
    <property type="project" value="TreeGrafter"/>
</dbReference>
<dbReference type="AlphaFoldDB" id="A0A3B0URH6"/>
<proteinExistence type="predicted"/>
<dbReference type="PANTHER" id="PTHR43792:SF9">
    <property type="entry name" value="RIBOSOMAL-PROTEIN-ALANINE ACETYLTRANSFERASE"/>
    <property type="match status" value="1"/>
</dbReference>
<evidence type="ECO:0000313" key="2">
    <source>
        <dbReference type="EMBL" id="VAW33498.1"/>
    </source>
</evidence>
<evidence type="ECO:0000259" key="1">
    <source>
        <dbReference type="PROSITE" id="PS51186"/>
    </source>
</evidence>
<sequence>MSSISSSISFPQLETERLVLRQFRLDDADETALFRLFSDSRVTRFYNATTFTRPEQAKALLKRRYDGFWQGRGIRWAITRKGNDELVGCCGFNAWNKKTKVGELGYELARPFWNQGLMTEAVKTVTAYGFSKLSLNRIEAWIMPKNRPSANLLIKVGFQSEGIQEGKGYWNGRFHDLELFSLLAEQWVNG</sequence>
<name>A0A3B0URH6_9ZZZZ</name>
<dbReference type="InterPro" id="IPR051531">
    <property type="entry name" value="N-acetyltransferase"/>
</dbReference>
<dbReference type="PROSITE" id="PS51186">
    <property type="entry name" value="GNAT"/>
    <property type="match status" value="1"/>
</dbReference>
<dbReference type="Gene3D" id="3.40.630.30">
    <property type="match status" value="1"/>
</dbReference>
<dbReference type="EMBL" id="UOEU01000455">
    <property type="protein sequence ID" value="VAW33498.1"/>
    <property type="molecule type" value="Genomic_DNA"/>
</dbReference>
<dbReference type="SUPFAM" id="SSF55729">
    <property type="entry name" value="Acyl-CoA N-acyltransferases (Nat)"/>
    <property type="match status" value="1"/>
</dbReference>
<dbReference type="PANTHER" id="PTHR43792">
    <property type="entry name" value="GNAT FAMILY, PUTATIVE (AFU_ORTHOLOGUE AFUA_3G00765)-RELATED-RELATED"/>
    <property type="match status" value="1"/>
</dbReference>
<protein>
    <recommendedName>
        <fullName evidence="1">N-acetyltransferase domain-containing protein</fullName>
    </recommendedName>
</protein>
<dbReference type="InterPro" id="IPR000182">
    <property type="entry name" value="GNAT_dom"/>
</dbReference>